<dbReference type="SUPFAM" id="SSF53448">
    <property type="entry name" value="Nucleotide-diphospho-sugar transferases"/>
    <property type="match status" value="2"/>
</dbReference>
<evidence type="ECO:0000313" key="3">
    <source>
        <dbReference type="Proteomes" id="UP000637002"/>
    </source>
</evidence>
<proteinExistence type="predicted"/>
<reference evidence="2" key="2">
    <citation type="submission" date="2020-09" db="EMBL/GenBank/DDBJ databases">
        <authorList>
            <person name="Sun Q."/>
            <person name="Zhou Y."/>
        </authorList>
    </citation>
    <scope>NUCLEOTIDE SEQUENCE</scope>
    <source>
        <strain evidence="2">CGMCC 1.12919</strain>
    </source>
</reference>
<gene>
    <name evidence="2" type="ORF">GCM10010994_08120</name>
</gene>
<dbReference type="EMBL" id="BMGG01000001">
    <property type="protein sequence ID" value="GGC51394.1"/>
    <property type="molecule type" value="Genomic_DNA"/>
</dbReference>
<reference evidence="2" key="1">
    <citation type="journal article" date="2014" name="Int. J. Syst. Evol. Microbiol.">
        <title>Complete genome sequence of Corynebacterium casei LMG S-19264T (=DSM 44701T), isolated from a smear-ripened cheese.</title>
        <authorList>
            <consortium name="US DOE Joint Genome Institute (JGI-PGF)"/>
            <person name="Walter F."/>
            <person name="Albersmeier A."/>
            <person name="Kalinowski J."/>
            <person name="Ruckert C."/>
        </authorList>
    </citation>
    <scope>NUCLEOTIDE SEQUENCE</scope>
    <source>
        <strain evidence="2">CGMCC 1.12919</strain>
    </source>
</reference>
<dbReference type="Pfam" id="PF00535">
    <property type="entry name" value="Glycos_transf_2"/>
    <property type="match status" value="1"/>
</dbReference>
<evidence type="ECO:0000259" key="1">
    <source>
        <dbReference type="Pfam" id="PF00535"/>
    </source>
</evidence>
<dbReference type="InterPro" id="IPR001173">
    <property type="entry name" value="Glyco_trans_2-like"/>
</dbReference>
<dbReference type="PANTHER" id="PTHR43179:SF7">
    <property type="entry name" value="RHAMNOSYLTRANSFERASE WBBL"/>
    <property type="match status" value="1"/>
</dbReference>
<name>A0A916TYR6_9HYPH</name>
<keyword evidence="3" id="KW-1185">Reference proteome</keyword>
<protein>
    <recommendedName>
        <fullName evidence="1">Glycosyltransferase 2-like domain-containing protein</fullName>
    </recommendedName>
</protein>
<dbReference type="Gene3D" id="3.90.550.10">
    <property type="entry name" value="Spore Coat Polysaccharide Biosynthesis Protein SpsA, Chain A"/>
    <property type="match status" value="2"/>
</dbReference>
<dbReference type="CDD" id="cd04186">
    <property type="entry name" value="GT_2_like_c"/>
    <property type="match status" value="1"/>
</dbReference>
<dbReference type="AlphaFoldDB" id="A0A916TYR6"/>
<feature type="domain" description="Glycosyltransferase 2-like" evidence="1">
    <location>
        <begin position="280"/>
        <end position="394"/>
    </location>
</feature>
<dbReference type="Proteomes" id="UP000637002">
    <property type="component" value="Unassembled WGS sequence"/>
</dbReference>
<dbReference type="PANTHER" id="PTHR43179">
    <property type="entry name" value="RHAMNOSYLTRANSFERASE WBBL"/>
    <property type="match status" value="1"/>
</dbReference>
<sequence>MPLSRLAHQLRRLRGIAHELQARGFRRAARRLLRAVRPPPVLGYDAWITRFDAVGPREAAAVGRLVAALRPQPHITVIVYGEADAATTAASLDSLSAQLYGAWSALVVEPTAAGATTGVDARIGHLAPGALPPAVGDAVAFVAAGDRLAPHALAVMAVAMVRHPGAEVLYSDEDLIDTAGRRSTPYFKPDWNRELARHQDYLSRLGVVVGHRAGRLSRVPGSAAEVAALLGQAAAASVAPVVHVPHVLYHRRAAAGAIGPSVSLPTTALPGPTRWPRVTAVIPTRDHAELLATCVAGLLEATDYPDLEIVVADNGSVEPQTAALLAELGGRGVVVVDAPGPFNYARINNSAAAKATGEILLFLNNDIEVVEPGWLKAMVAYACRPGIGAVGAKLLYPDGTLQHGGVVLGLLGVAGHVHLGAAGDAPGHGGRLLVPQDVSCVTAACLAMPRAVFAALGGFDETHLGVAFNDVDLCLRVRAAGYRIIWTPTARLVHHESKSRGSDRRGAKLIRFQDEMHYMYRRWGGSLDNDPFWSPNLSLDATTPRLAVPPRIARPWHRR</sequence>
<dbReference type="InterPro" id="IPR029044">
    <property type="entry name" value="Nucleotide-diphossugar_trans"/>
</dbReference>
<evidence type="ECO:0000313" key="2">
    <source>
        <dbReference type="EMBL" id="GGC51394.1"/>
    </source>
</evidence>
<accession>A0A916TYR6</accession>
<dbReference type="RefSeq" id="WP_188607792.1">
    <property type="nucleotide sequence ID" value="NZ_BMGG01000001.1"/>
</dbReference>
<comment type="caution">
    <text evidence="2">The sequence shown here is derived from an EMBL/GenBank/DDBJ whole genome shotgun (WGS) entry which is preliminary data.</text>
</comment>
<organism evidence="2 3">
    <name type="scientific">Chelatococcus reniformis</name>
    <dbReference type="NCBI Taxonomy" id="1494448"/>
    <lineage>
        <taxon>Bacteria</taxon>
        <taxon>Pseudomonadati</taxon>
        <taxon>Pseudomonadota</taxon>
        <taxon>Alphaproteobacteria</taxon>
        <taxon>Hyphomicrobiales</taxon>
        <taxon>Chelatococcaceae</taxon>
        <taxon>Chelatococcus</taxon>
    </lineage>
</organism>